<reference evidence="1" key="1">
    <citation type="submission" date="2021-01" db="EMBL/GenBank/DDBJ databases">
        <authorList>
            <consortium name="Genoscope - CEA"/>
            <person name="William W."/>
        </authorList>
    </citation>
    <scope>NUCLEOTIDE SEQUENCE</scope>
</reference>
<organism evidence="1 2">
    <name type="scientific">Paramecium sonneborni</name>
    <dbReference type="NCBI Taxonomy" id="65129"/>
    <lineage>
        <taxon>Eukaryota</taxon>
        <taxon>Sar</taxon>
        <taxon>Alveolata</taxon>
        <taxon>Ciliophora</taxon>
        <taxon>Intramacronucleata</taxon>
        <taxon>Oligohymenophorea</taxon>
        <taxon>Peniculida</taxon>
        <taxon>Parameciidae</taxon>
        <taxon>Paramecium</taxon>
    </lineage>
</organism>
<dbReference type="OrthoDB" id="293669at2759"/>
<gene>
    <name evidence="1" type="ORF">PSON_ATCC_30995.1.T0550112</name>
</gene>
<evidence type="ECO:0000313" key="1">
    <source>
        <dbReference type="EMBL" id="CAD8090032.1"/>
    </source>
</evidence>
<sequence length="259" mass="30378">MQKTQPVNRDSQIFETLNYKDDSIQVQDLDFFGPWHKQNNSIQQQIAQIRKTYTSSTNQMPNEIIERPETQISQIRMTSTSFPNKRRKTRKISIDQPSQFIEKPKYDESRQVKRIIQEFFTDENKEKKKKQRNYGFFLPQASKSNSNTKCSGSSFQTTQEYFDRIAIKMLKLMPNLQKQPSKSSKPFKNSNTKEKLILELPIQTKSYFPPQLLINSTKTQQVSPQNMISSQNKTQIKNFNFLAKTGKGPVWKINNYISI</sequence>
<keyword evidence="2" id="KW-1185">Reference proteome</keyword>
<proteinExistence type="predicted"/>
<evidence type="ECO:0000313" key="2">
    <source>
        <dbReference type="Proteomes" id="UP000692954"/>
    </source>
</evidence>
<comment type="caution">
    <text evidence="1">The sequence shown here is derived from an EMBL/GenBank/DDBJ whole genome shotgun (WGS) entry which is preliminary data.</text>
</comment>
<accession>A0A8S1ND25</accession>
<dbReference type="EMBL" id="CAJJDN010000055">
    <property type="protein sequence ID" value="CAD8090032.1"/>
    <property type="molecule type" value="Genomic_DNA"/>
</dbReference>
<protein>
    <submittedName>
        <fullName evidence="1">Uncharacterized protein</fullName>
    </submittedName>
</protein>
<name>A0A8S1ND25_9CILI</name>
<dbReference type="AlphaFoldDB" id="A0A8S1ND25"/>
<dbReference type="Proteomes" id="UP000692954">
    <property type="component" value="Unassembled WGS sequence"/>
</dbReference>